<dbReference type="InterPro" id="IPR018378">
    <property type="entry name" value="C-type_lectin_CS"/>
</dbReference>
<reference evidence="6" key="1">
    <citation type="submission" date="2025-08" db="UniProtKB">
        <authorList>
            <consortium name="Ensembl"/>
        </authorList>
    </citation>
    <scope>IDENTIFICATION</scope>
</reference>
<dbReference type="InterPro" id="IPR001304">
    <property type="entry name" value="C-type_lectin-like"/>
</dbReference>
<sequence length="247" mass="28191">MEEIYANVEYDKPIDPRPSANQTGPRSSERRFHGSVVFCLGLFTVLLLVGLICLGVHYRDLSAELSTINGNLTELLQASKDKLSSMTEERDLLNASLTEMTKEVDRLQRLSKQKKTCPAGWKMFSCTCYLFSTNSYSWEEGRQDCRERGADLVIIDSSEEQEFLTKNIRKDTWIGLTDRVNEGTWKWTDGTPLTLAYWLTKQPDNGGGDPQWGEEDCAHLVAGAKRTENWNDLRCDDTLQWICEKMT</sequence>
<keyword evidence="3" id="KW-0175">Coiled coil</keyword>
<proteinExistence type="predicted"/>
<gene>
    <name evidence="6" type="primary">LOC127365515</name>
</gene>
<evidence type="ECO:0000256" key="2">
    <source>
        <dbReference type="ARBA" id="ARBA00023157"/>
    </source>
</evidence>
<keyword evidence="4" id="KW-0472">Membrane</keyword>
<dbReference type="GeneID" id="127365515"/>
<dbReference type="InterPro" id="IPR033989">
    <property type="entry name" value="CD209-like_CTLD"/>
</dbReference>
<dbReference type="PANTHER" id="PTHR22803">
    <property type="entry name" value="MANNOSE, PHOSPHOLIPASE, LECTIN RECEPTOR RELATED"/>
    <property type="match status" value="1"/>
</dbReference>
<feature type="coiled-coil region" evidence="3">
    <location>
        <begin position="83"/>
        <end position="110"/>
    </location>
</feature>
<dbReference type="PROSITE" id="PS50041">
    <property type="entry name" value="C_TYPE_LECTIN_2"/>
    <property type="match status" value="1"/>
</dbReference>
<evidence type="ECO:0000313" key="6">
    <source>
        <dbReference type="Ensembl" id="ENSDLAP00005018318.2"/>
    </source>
</evidence>
<keyword evidence="2" id="KW-1015">Disulfide bond</keyword>
<dbReference type="InterPro" id="IPR016187">
    <property type="entry name" value="CTDL_fold"/>
</dbReference>
<dbReference type="AlphaFoldDB" id="A0A8C4EHF4"/>
<keyword evidence="7" id="KW-1185">Reference proteome</keyword>
<evidence type="ECO:0000256" key="3">
    <source>
        <dbReference type="SAM" id="Coils"/>
    </source>
</evidence>
<dbReference type="GeneTree" id="ENSGT01030000234575"/>
<dbReference type="InterPro" id="IPR016186">
    <property type="entry name" value="C-type_lectin-like/link_sf"/>
</dbReference>
<evidence type="ECO:0000313" key="7">
    <source>
        <dbReference type="Proteomes" id="UP000694389"/>
    </source>
</evidence>
<dbReference type="OMA" id="SFLWICE"/>
<dbReference type="RefSeq" id="XP_051259621.1">
    <property type="nucleotide sequence ID" value="XM_051403661.1"/>
</dbReference>
<keyword evidence="4" id="KW-1133">Transmembrane helix</keyword>
<evidence type="ECO:0000259" key="5">
    <source>
        <dbReference type="PROSITE" id="PS50041"/>
    </source>
</evidence>
<keyword evidence="4" id="KW-0812">Transmembrane</keyword>
<feature type="domain" description="C-type lectin" evidence="5">
    <location>
        <begin position="124"/>
        <end position="244"/>
    </location>
</feature>
<evidence type="ECO:0000256" key="1">
    <source>
        <dbReference type="ARBA" id="ARBA00022734"/>
    </source>
</evidence>
<keyword evidence="1" id="KW-0430">Lectin</keyword>
<dbReference type="CDD" id="cd03590">
    <property type="entry name" value="CLECT_DC-SIGN_like"/>
    <property type="match status" value="1"/>
</dbReference>
<dbReference type="Gene3D" id="3.10.100.10">
    <property type="entry name" value="Mannose-Binding Protein A, subunit A"/>
    <property type="match status" value="1"/>
</dbReference>
<dbReference type="SMART" id="SM00034">
    <property type="entry name" value="CLECT"/>
    <property type="match status" value="1"/>
</dbReference>
<feature type="transmembrane region" description="Helical" evidence="4">
    <location>
        <begin position="36"/>
        <end position="58"/>
    </location>
</feature>
<accession>A0A8C4EHF4</accession>
<dbReference type="GO" id="GO:0030246">
    <property type="term" value="F:carbohydrate binding"/>
    <property type="evidence" value="ECO:0007669"/>
    <property type="project" value="UniProtKB-KW"/>
</dbReference>
<organism evidence="6 7">
    <name type="scientific">Dicentrarchus labrax</name>
    <name type="common">European seabass</name>
    <name type="synonym">Morone labrax</name>
    <dbReference type="NCBI Taxonomy" id="13489"/>
    <lineage>
        <taxon>Eukaryota</taxon>
        <taxon>Metazoa</taxon>
        <taxon>Chordata</taxon>
        <taxon>Craniata</taxon>
        <taxon>Vertebrata</taxon>
        <taxon>Euteleostomi</taxon>
        <taxon>Actinopterygii</taxon>
        <taxon>Neopterygii</taxon>
        <taxon>Teleostei</taxon>
        <taxon>Neoteleostei</taxon>
        <taxon>Acanthomorphata</taxon>
        <taxon>Eupercaria</taxon>
        <taxon>Moronidae</taxon>
        <taxon>Dicentrarchus</taxon>
    </lineage>
</organism>
<dbReference type="PROSITE" id="PS00615">
    <property type="entry name" value="C_TYPE_LECTIN_1"/>
    <property type="match status" value="1"/>
</dbReference>
<dbReference type="Proteomes" id="UP000694389">
    <property type="component" value="Unassembled WGS sequence"/>
</dbReference>
<protein>
    <recommendedName>
        <fullName evidence="5">C-type lectin domain-containing protein</fullName>
    </recommendedName>
</protein>
<dbReference type="Ensembl" id="ENSDLAT00005019758.2">
    <property type="protein sequence ID" value="ENSDLAP00005018318.2"/>
    <property type="gene ID" value="ENSDLAG00005008762.2"/>
</dbReference>
<reference evidence="6" key="2">
    <citation type="submission" date="2025-09" db="UniProtKB">
        <authorList>
            <consortium name="Ensembl"/>
        </authorList>
    </citation>
    <scope>IDENTIFICATION</scope>
</reference>
<dbReference type="SUPFAM" id="SSF56436">
    <property type="entry name" value="C-type lectin-like"/>
    <property type="match status" value="1"/>
</dbReference>
<name>A0A8C4EHF4_DICLA</name>
<dbReference type="InterPro" id="IPR050111">
    <property type="entry name" value="C-type_lectin/snaclec_domain"/>
</dbReference>
<evidence type="ECO:0000256" key="4">
    <source>
        <dbReference type="SAM" id="Phobius"/>
    </source>
</evidence>
<dbReference type="Pfam" id="PF00059">
    <property type="entry name" value="Lectin_C"/>
    <property type="match status" value="1"/>
</dbReference>
<dbReference type="OrthoDB" id="6133475at2759"/>